<feature type="region of interest" description="Disordered" evidence="1">
    <location>
        <begin position="82"/>
        <end position="103"/>
    </location>
</feature>
<protein>
    <submittedName>
        <fullName evidence="3">Uncharacterized protein</fullName>
    </submittedName>
</protein>
<keyword evidence="2" id="KW-1185">Reference proteome</keyword>
<organism evidence="2 3">
    <name type="scientific">Romanomermis culicivorax</name>
    <name type="common">Nematode worm</name>
    <dbReference type="NCBI Taxonomy" id="13658"/>
    <lineage>
        <taxon>Eukaryota</taxon>
        <taxon>Metazoa</taxon>
        <taxon>Ecdysozoa</taxon>
        <taxon>Nematoda</taxon>
        <taxon>Enoplea</taxon>
        <taxon>Dorylaimia</taxon>
        <taxon>Mermithida</taxon>
        <taxon>Mermithoidea</taxon>
        <taxon>Mermithidae</taxon>
        <taxon>Romanomermis</taxon>
    </lineage>
</organism>
<dbReference type="Proteomes" id="UP000887565">
    <property type="component" value="Unplaced"/>
</dbReference>
<proteinExistence type="predicted"/>
<name>A0A915HT54_ROMCU</name>
<evidence type="ECO:0000313" key="3">
    <source>
        <dbReference type="WBParaSite" id="nRc.2.0.1.t04580-RA"/>
    </source>
</evidence>
<evidence type="ECO:0000256" key="1">
    <source>
        <dbReference type="SAM" id="MobiDB-lite"/>
    </source>
</evidence>
<feature type="compositionally biased region" description="Low complexity" evidence="1">
    <location>
        <begin position="83"/>
        <end position="103"/>
    </location>
</feature>
<evidence type="ECO:0000313" key="2">
    <source>
        <dbReference type="Proteomes" id="UP000887565"/>
    </source>
</evidence>
<accession>A0A915HT54</accession>
<sequence>MGYRMYSTVPNPAYLENLTIFFRCGQSIRTESKESNVVRQKRNPQQYAYYAYNAESTTPGGNYYYYDYYGNYDYGVPVTEPETTTTTTTTTSPKTKLTTTKKATTTPKRTITTIKTTTIKTTTTKTTTTKKPIITAAAKAVKMITATIEAVTTTVAKDFCRRQSVTVGDYASKLGFTLLHNSSSESAKMADAELYGTKMIHAEMAGAEIAQRRTD</sequence>
<dbReference type="AlphaFoldDB" id="A0A915HT54"/>
<dbReference type="WBParaSite" id="nRc.2.0.1.t04580-RA">
    <property type="protein sequence ID" value="nRc.2.0.1.t04580-RA"/>
    <property type="gene ID" value="nRc.2.0.1.g04580"/>
</dbReference>
<reference evidence="3" key="1">
    <citation type="submission" date="2022-11" db="UniProtKB">
        <authorList>
            <consortium name="WormBaseParasite"/>
        </authorList>
    </citation>
    <scope>IDENTIFICATION</scope>
</reference>